<accession>A0A0F4Z2N5</accession>
<dbReference type="GeneID" id="25313987"/>
<dbReference type="STRING" id="1408163.A0A0F4Z2N5"/>
<keyword evidence="3" id="KW-1185">Reference proteome</keyword>
<dbReference type="SUPFAM" id="SSF48576">
    <property type="entry name" value="Terpenoid synthases"/>
    <property type="match status" value="1"/>
</dbReference>
<dbReference type="Proteomes" id="UP000053958">
    <property type="component" value="Unassembled WGS sequence"/>
</dbReference>
<name>A0A0F4Z2N5_RASE3</name>
<feature type="compositionally biased region" description="Basic and acidic residues" evidence="1">
    <location>
        <begin position="1"/>
        <end position="19"/>
    </location>
</feature>
<dbReference type="RefSeq" id="XP_013330963.1">
    <property type="nucleotide sequence ID" value="XM_013475509.1"/>
</dbReference>
<evidence type="ECO:0000313" key="3">
    <source>
        <dbReference type="Proteomes" id="UP000053958"/>
    </source>
</evidence>
<dbReference type="OrthoDB" id="4222834at2759"/>
<evidence type="ECO:0000256" key="1">
    <source>
        <dbReference type="SAM" id="MobiDB-lite"/>
    </source>
</evidence>
<dbReference type="InterPro" id="IPR008949">
    <property type="entry name" value="Isoprenoid_synthase_dom_sf"/>
</dbReference>
<dbReference type="Pfam" id="PF19086">
    <property type="entry name" value="Terpene_syn_C_2"/>
    <property type="match status" value="1"/>
</dbReference>
<proteinExistence type="predicted"/>
<dbReference type="EMBL" id="LASV01000065">
    <property type="protein sequence ID" value="KKA24351.1"/>
    <property type="molecule type" value="Genomic_DNA"/>
</dbReference>
<sequence length="362" mass="40262">MTTQEKRPQRDHDPDHDTDTDTDINPTIEVVLPDMFILFLSQPPCVNAYYEYVRRESEAWLSRVCNFDLQSREILSKTDFSYFCAVAVPDAGPEELRTVCDWGNWVGMFDNGHLKADPLRAQKVVNRLLSGMGMKNDARELDGACTADEDALVEVHNSVWLRVAKLPNWYNERLSPSLIVSLVHSELIASRSGVQRRFAKAMRDYCYGSIEQVHTRFWGKDPSVEEMLAMRRRSAGVAPLFALAEQNDILSYCKEETLGKKASATTSSPSAAIPTGCAPNAPLTTSAPCSPPGIETVSDQSDILAQHMTGSDDLALSVSCRDRGNEVLTQTCVVGTSCDFGWRAISIHTSVWVFAWTHEATY</sequence>
<organism evidence="2 3">
    <name type="scientific">Rasamsonia emersonii (strain ATCC 16479 / CBS 393.64 / IMI 116815)</name>
    <dbReference type="NCBI Taxonomy" id="1408163"/>
    <lineage>
        <taxon>Eukaryota</taxon>
        <taxon>Fungi</taxon>
        <taxon>Dikarya</taxon>
        <taxon>Ascomycota</taxon>
        <taxon>Pezizomycotina</taxon>
        <taxon>Eurotiomycetes</taxon>
        <taxon>Eurotiomycetidae</taxon>
        <taxon>Eurotiales</taxon>
        <taxon>Trichocomaceae</taxon>
        <taxon>Rasamsonia</taxon>
    </lineage>
</organism>
<evidence type="ECO:0000313" key="2">
    <source>
        <dbReference type="EMBL" id="KKA24351.1"/>
    </source>
</evidence>
<gene>
    <name evidence="2" type="ORF">T310_1636</name>
</gene>
<feature type="region of interest" description="Disordered" evidence="1">
    <location>
        <begin position="1"/>
        <end position="24"/>
    </location>
</feature>
<dbReference type="AlphaFoldDB" id="A0A0F4Z2N5"/>
<protein>
    <submittedName>
        <fullName evidence="2">Terpene synthase metal binding domain protein</fullName>
    </submittedName>
</protein>
<reference evidence="2 3" key="1">
    <citation type="submission" date="2015-04" db="EMBL/GenBank/DDBJ databases">
        <authorList>
            <person name="Heijne W.H."/>
            <person name="Fedorova N.D."/>
            <person name="Nierman W.C."/>
            <person name="Vollebregt A.W."/>
            <person name="Zhao Z."/>
            <person name="Wu L."/>
            <person name="Kumar M."/>
            <person name="Stam H."/>
            <person name="van den Berg M.A."/>
            <person name="Pel H.J."/>
        </authorList>
    </citation>
    <scope>NUCLEOTIDE SEQUENCE [LARGE SCALE GENOMIC DNA]</scope>
    <source>
        <strain evidence="2 3">CBS 393.64</strain>
    </source>
</reference>
<dbReference type="Gene3D" id="1.10.600.10">
    <property type="entry name" value="Farnesyl Diphosphate Synthase"/>
    <property type="match status" value="1"/>
</dbReference>
<comment type="caution">
    <text evidence="2">The sequence shown here is derived from an EMBL/GenBank/DDBJ whole genome shotgun (WGS) entry which is preliminary data.</text>
</comment>